<dbReference type="PROSITE" id="PS51186">
    <property type="entry name" value="GNAT"/>
    <property type="match status" value="1"/>
</dbReference>
<dbReference type="InterPro" id="IPR000182">
    <property type="entry name" value="GNAT_dom"/>
</dbReference>
<proteinExistence type="predicted"/>
<name>A0A316TES5_9ACTN</name>
<reference evidence="2 3" key="1">
    <citation type="submission" date="2018-05" db="EMBL/GenBank/DDBJ databases">
        <title>Nocardioides silvaticus genome.</title>
        <authorList>
            <person name="Li C."/>
            <person name="Wang G."/>
        </authorList>
    </citation>
    <scope>NUCLEOTIDE SEQUENCE [LARGE SCALE GENOMIC DNA]</scope>
    <source>
        <strain evidence="2 3">CCTCC AB 2018079</strain>
    </source>
</reference>
<evidence type="ECO:0000313" key="2">
    <source>
        <dbReference type="EMBL" id="PWN02308.1"/>
    </source>
</evidence>
<sequence length="181" mass="19735">METARSERLVVAGVTLSIAPLEHGDVATVRAVFDQLGELSRTRRYLSPVPRLTTAAATALADADGFRHHAVVVREGPGRPVALGRLVRTEARRAEPALEVVDDWQGRGLGRLLLRRLLADARELGIASLEGTASADNRPVLRLIRHELCPSEMTYDDGVVSFTAWVPSRAHHTPCGERHIA</sequence>
<feature type="domain" description="N-acetyltransferase" evidence="1">
    <location>
        <begin position="16"/>
        <end position="167"/>
    </location>
</feature>
<dbReference type="SUPFAM" id="SSF55729">
    <property type="entry name" value="Acyl-CoA N-acyltransferases (Nat)"/>
    <property type="match status" value="1"/>
</dbReference>
<dbReference type="EMBL" id="QGDD01000006">
    <property type="protein sequence ID" value="PWN02308.1"/>
    <property type="molecule type" value="Genomic_DNA"/>
</dbReference>
<comment type="caution">
    <text evidence="2">The sequence shown here is derived from an EMBL/GenBank/DDBJ whole genome shotgun (WGS) entry which is preliminary data.</text>
</comment>
<dbReference type="Proteomes" id="UP000245507">
    <property type="component" value="Unassembled WGS sequence"/>
</dbReference>
<protein>
    <recommendedName>
        <fullName evidence="1">N-acetyltransferase domain-containing protein</fullName>
    </recommendedName>
</protein>
<organism evidence="2 3">
    <name type="scientific">Nocardioides silvaticus</name>
    <dbReference type="NCBI Taxonomy" id="2201891"/>
    <lineage>
        <taxon>Bacteria</taxon>
        <taxon>Bacillati</taxon>
        <taxon>Actinomycetota</taxon>
        <taxon>Actinomycetes</taxon>
        <taxon>Propionibacteriales</taxon>
        <taxon>Nocardioidaceae</taxon>
        <taxon>Nocardioides</taxon>
    </lineage>
</organism>
<accession>A0A316TES5</accession>
<dbReference type="InterPro" id="IPR016181">
    <property type="entry name" value="Acyl_CoA_acyltransferase"/>
</dbReference>
<dbReference type="Gene3D" id="3.40.630.30">
    <property type="match status" value="1"/>
</dbReference>
<keyword evidence="3" id="KW-1185">Reference proteome</keyword>
<evidence type="ECO:0000313" key="3">
    <source>
        <dbReference type="Proteomes" id="UP000245507"/>
    </source>
</evidence>
<dbReference type="AlphaFoldDB" id="A0A316TES5"/>
<dbReference type="GO" id="GO:0016747">
    <property type="term" value="F:acyltransferase activity, transferring groups other than amino-acyl groups"/>
    <property type="evidence" value="ECO:0007669"/>
    <property type="project" value="InterPro"/>
</dbReference>
<gene>
    <name evidence="2" type="ORF">DJ010_14460</name>
</gene>
<dbReference type="Pfam" id="PF00583">
    <property type="entry name" value="Acetyltransf_1"/>
    <property type="match status" value="1"/>
</dbReference>
<evidence type="ECO:0000259" key="1">
    <source>
        <dbReference type="PROSITE" id="PS51186"/>
    </source>
</evidence>